<gene>
    <name evidence="1" type="ORF">EDD57_11657</name>
</gene>
<dbReference type="EMBL" id="SLXV01000016">
    <property type="protein sequence ID" value="TCP68595.1"/>
    <property type="molecule type" value="Genomic_DNA"/>
</dbReference>
<dbReference type="Proteomes" id="UP000294746">
    <property type="component" value="Unassembled WGS sequence"/>
</dbReference>
<keyword evidence="2" id="KW-1185">Reference proteome</keyword>
<reference evidence="1 2" key="1">
    <citation type="submission" date="2019-03" db="EMBL/GenBank/DDBJ databases">
        <title>Genomic Encyclopedia of Type Strains, Phase IV (KMG-IV): sequencing the most valuable type-strain genomes for metagenomic binning, comparative biology and taxonomic classification.</title>
        <authorList>
            <person name="Goeker M."/>
        </authorList>
    </citation>
    <scope>NUCLEOTIDE SEQUENCE [LARGE SCALE GENOMIC DNA]</scope>
    <source>
        <strain evidence="1 2">DSM 46831</strain>
    </source>
</reference>
<sequence>MNELPLLMDFYDKKAVSIGDQDKGALSRGEGAIYEGVTHWLIALIWCERKHERGWKVSVYPTCPEKPFWYLNPFFETEILHPFEVAFKISQILVSHSKRDVLTKKLFIQEMSRLSCMQRA</sequence>
<proteinExistence type="predicted"/>
<dbReference type="OrthoDB" id="2988425at2"/>
<dbReference type="RefSeq" id="WP_131848749.1">
    <property type="nucleotide sequence ID" value="NZ_SLXV01000016.1"/>
</dbReference>
<evidence type="ECO:0000313" key="1">
    <source>
        <dbReference type="EMBL" id="TCP68595.1"/>
    </source>
</evidence>
<name>A0A4R2SBP0_9BACL</name>
<accession>A0A4R2SBP0</accession>
<protein>
    <submittedName>
        <fullName evidence="1">Uncharacterized protein</fullName>
    </submittedName>
</protein>
<comment type="caution">
    <text evidence="1">The sequence shown here is derived from an EMBL/GenBank/DDBJ whole genome shotgun (WGS) entry which is preliminary data.</text>
</comment>
<organism evidence="1 2">
    <name type="scientific">Baia soyae</name>
    <dbReference type="NCBI Taxonomy" id="1544746"/>
    <lineage>
        <taxon>Bacteria</taxon>
        <taxon>Bacillati</taxon>
        <taxon>Bacillota</taxon>
        <taxon>Bacilli</taxon>
        <taxon>Bacillales</taxon>
        <taxon>Thermoactinomycetaceae</taxon>
        <taxon>Baia</taxon>
    </lineage>
</organism>
<evidence type="ECO:0000313" key="2">
    <source>
        <dbReference type="Proteomes" id="UP000294746"/>
    </source>
</evidence>
<dbReference type="AlphaFoldDB" id="A0A4R2SBP0"/>